<dbReference type="Proteomes" id="UP000095541">
    <property type="component" value="Unassembled WGS sequence"/>
</dbReference>
<protein>
    <submittedName>
        <fullName evidence="1">Uncharacterized protein</fullName>
    </submittedName>
</protein>
<accession>A0A174NZS7</accession>
<gene>
    <name evidence="1" type="ORF">ERS852557_00842</name>
</gene>
<proteinExistence type="predicted"/>
<evidence type="ECO:0000313" key="1">
    <source>
        <dbReference type="EMBL" id="CUP51349.1"/>
    </source>
</evidence>
<name>A0A174NZS7_BACT4</name>
<evidence type="ECO:0000313" key="2">
    <source>
        <dbReference type="Proteomes" id="UP000095541"/>
    </source>
</evidence>
<dbReference type="EMBL" id="CZBI01000001">
    <property type="protein sequence ID" value="CUP51349.1"/>
    <property type="molecule type" value="Genomic_DNA"/>
</dbReference>
<dbReference type="AlphaFoldDB" id="A0A174NZS7"/>
<organism evidence="1 2">
    <name type="scientific">Bacteroides thetaiotaomicron</name>
    <dbReference type="NCBI Taxonomy" id="818"/>
    <lineage>
        <taxon>Bacteria</taxon>
        <taxon>Pseudomonadati</taxon>
        <taxon>Bacteroidota</taxon>
        <taxon>Bacteroidia</taxon>
        <taxon>Bacteroidales</taxon>
        <taxon>Bacteroidaceae</taxon>
        <taxon>Bacteroides</taxon>
    </lineage>
</organism>
<reference evidence="1 2" key="1">
    <citation type="submission" date="2015-09" db="EMBL/GenBank/DDBJ databases">
        <authorList>
            <consortium name="Pathogen Informatics"/>
        </authorList>
    </citation>
    <scope>NUCLEOTIDE SEQUENCE [LARGE SCALE GENOMIC DNA]</scope>
    <source>
        <strain evidence="1 2">2789STDY5834945</strain>
    </source>
</reference>
<sequence>MIVVFGQKYDLFFNCTNFNFTNFALKFNKIRY</sequence>